<keyword evidence="4" id="KW-0804">Transcription</keyword>
<accession>A0A4Y1QVL3</accession>
<feature type="coiled-coil region" evidence="6">
    <location>
        <begin position="442"/>
        <end position="472"/>
    </location>
</feature>
<comment type="subcellular location">
    <subcellularLocation>
        <location evidence="1">Nucleus</location>
    </subcellularLocation>
</comment>
<dbReference type="AlphaFoldDB" id="A0A4Y1QVL3"/>
<feature type="domain" description="K-box" evidence="9">
    <location>
        <begin position="219"/>
        <end position="312"/>
    </location>
</feature>
<dbReference type="GO" id="GO:0000977">
    <property type="term" value="F:RNA polymerase II transcription regulatory region sequence-specific DNA binding"/>
    <property type="evidence" value="ECO:0007669"/>
    <property type="project" value="InterPro"/>
</dbReference>
<evidence type="ECO:0000259" key="8">
    <source>
        <dbReference type="PROSITE" id="PS50066"/>
    </source>
</evidence>
<evidence type="ECO:0000256" key="1">
    <source>
        <dbReference type="ARBA" id="ARBA00004123"/>
    </source>
</evidence>
<protein>
    <submittedName>
        <fullName evidence="10">K-box region and MADS-box transcription factor family protein</fullName>
    </submittedName>
</protein>
<dbReference type="PROSITE" id="PS51297">
    <property type="entry name" value="K_BOX"/>
    <property type="match status" value="3"/>
</dbReference>
<evidence type="ECO:0000256" key="2">
    <source>
        <dbReference type="ARBA" id="ARBA00023015"/>
    </source>
</evidence>
<dbReference type="InterPro" id="IPR050142">
    <property type="entry name" value="MADS-box/MEF2_TF"/>
</dbReference>
<proteinExistence type="predicted"/>
<feature type="region of interest" description="Disordered" evidence="7">
    <location>
        <begin position="639"/>
        <end position="659"/>
    </location>
</feature>
<dbReference type="Gene3D" id="3.40.1810.10">
    <property type="entry name" value="Transcription factor, MADS-box"/>
    <property type="match status" value="3"/>
</dbReference>
<feature type="domain" description="MADS-box" evidence="8">
    <location>
        <begin position="134"/>
        <end position="194"/>
    </location>
</feature>
<dbReference type="EMBL" id="AP019297">
    <property type="protein sequence ID" value="BBG95856.1"/>
    <property type="molecule type" value="Genomic_DNA"/>
</dbReference>
<dbReference type="InterPro" id="IPR036879">
    <property type="entry name" value="TF_MADSbox_sf"/>
</dbReference>
<dbReference type="GO" id="GO:0003700">
    <property type="term" value="F:DNA-binding transcription factor activity"/>
    <property type="evidence" value="ECO:0007669"/>
    <property type="project" value="InterPro"/>
</dbReference>
<dbReference type="GO" id="GO:0046983">
    <property type="term" value="F:protein dimerization activity"/>
    <property type="evidence" value="ECO:0007669"/>
    <property type="project" value="InterPro"/>
</dbReference>
<dbReference type="Pfam" id="PF00319">
    <property type="entry name" value="SRF-TF"/>
    <property type="match status" value="3"/>
</dbReference>
<feature type="domain" description="K-box" evidence="9">
    <location>
        <begin position="445"/>
        <end position="538"/>
    </location>
</feature>
<feature type="domain" description="MADS-box" evidence="8">
    <location>
        <begin position="360"/>
        <end position="420"/>
    </location>
</feature>
<gene>
    <name evidence="10" type="ORF">Prudu_004508</name>
</gene>
<name>A0A4Y1QVL3_PRUDU</name>
<evidence type="ECO:0000256" key="6">
    <source>
        <dbReference type="SAM" id="Coils"/>
    </source>
</evidence>
<feature type="compositionally biased region" description="Low complexity" evidence="7">
    <location>
        <begin position="649"/>
        <end position="659"/>
    </location>
</feature>
<evidence type="ECO:0000256" key="4">
    <source>
        <dbReference type="ARBA" id="ARBA00023163"/>
    </source>
</evidence>
<keyword evidence="3" id="KW-0238">DNA-binding</keyword>
<organism evidence="10">
    <name type="scientific">Prunus dulcis</name>
    <name type="common">Almond</name>
    <name type="synonym">Amygdalus dulcis</name>
    <dbReference type="NCBI Taxonomy" id="3755"/>
    <lineage>
        <taxon>Eukaryota</taxon>
        <taxon>Viridiplantae</taxon>
        <taxon>Streptophyta</taxon>
        <taxon>Embryophyta</taxon>
        <taxon>Tracheophyta</taxon>
        <taxon>Spermatophyta</taxon>
        <taxon>Magnoliopsida</taxon>
        <taxon>eudicotyledons</taxon>
        <taxon>Gunneridae</taxon>
        <taxon>Pentapetalae</taxon>
        <taxon>rosids</taxon>
        <taxon>fabids</taxon>
        <taxon>Rosales</taxon>
        <taxon>Rosaceae</taxon>
        <taxon>Amygdaloideae</taxon>
        <taxon>Amygdaleae</taxon>
        <taxon>Prunus</taxon>
    </lineage>
</organism>
<dbReference type="PROSITE" id="PS50066">
    <property type="entry name" value="MADS_BOX_2"/>
    <property type="match status" value="3"/>
</dbReference>
<evidence type="ECO:0000256" key="7">
    <source>
        <dbReference type="SAM" id="MobiDB-lite"/>
    </source>
</evidence>
<sequence>MNLQMKAEDLEELNFDELQKLEQLVDASLGRVIQTKEELRMSEIMALERKGAELVEANNQLRQTMMLSGGNTGPTLMDPERLSNNIGGGGEEEGMSSESAISTTCNSALSLSPSLGDASDDVTLSLKLGGMVKMMREKIKIKKIDYLPARQVTFSKRRRGIFKKAAELSVLCESEVAVVIFSATGKLSDYSSSSIKDVIERYEARTNGVEKSDEQSLELQLDNENHTKLSTELEEKNRQLRQMKGEDLEELDLDELLKLEQLVEATLVRVTETKEELIMSDIVALEKKGTELVEANNQMVVLRERMVMLSKRNTGPALMEPSESATSTSCNSALSLSLEDDCSDDASLISLVKKWRKMKMMRNKIKIKKIDYLPARQVTFSKRRRGLFKKAAELSVLCESEVAVVIFSATGKLFHYSSSSTKDVIERYNADINGVEKSNNQEIELQLENENHIKLSKELEEKSRQLRQMKGEDLEGLNLDELLKLEQLVEASLGRVMETKEELIKSEIMALERKGAELVEANNQLRQTMVMLSGGNTGPALMDPERLNNNIEGGGEEEGMSAESAISTTCNSAVSLSLEDDSSDEFHLRRHAGSLLYLMKIIDGLCELTSSLLHTCMVSYVDFEFAWVIIVTARHTKTSDRAETPTKASSSSSSSSSSSFCCEHLGTIKRETVKMMREKIKIKKIDYLPARQVTFSKRRRGLFKKAAELSVLCESEVAVIIFSATDKLFDYSSSRYQHPPLYTL</sequence>
<feature type="domain" description="MADS-box" evidence="8">
    <location>
        <begin position="675"/>
        <end position="735"/>
    </location>
</feature>
<dbReference type="InterPro" id="IPR002487">
    <property type="entry name" value="TF_Kbox"/>
</dbReference>
<feature type="domain" description="K-box" evidence="9">
    <location>
        <begin position="1"/>
        <end position="73"/>
    </location>
</feature>
<evidence type="ECO:0000256" key="3">
    <source>
        <dbReference type="ARBA" id="ARBA00023125"/>
    </source>
</evidence>
<evidence type="ECO:0000259" key="9">
    <source>
        <dbReference type="PROSITE" id="PS51297"/>
    </source>
</evidence>
<reference evidence="10" key="1">
    <citation type="journal article" date="2019" name="Science">
        <title>Mutation of a bHLH transcription factor allowed almond domestication.</title>
        <authorList>
            <person name="Sanchez-Perez R."/>
            <person name="Pavan S."/>
            <person name="Mazzeo R."/>
            <person name="Moldovan C."/>
            <person name="Aiese Cigliano R."/>
            <person name="Del Cueto J."/>
            <person name="Ricciardi F."/>
            <person name="Lotti C."/>
            <person name="Ricciardi L."/>
            <person name="Dicenta F."/>
            <person name="Lopez-Marques R.L."/>
            <person name="Lindberg Moller B."/>
        </authorList>
    </citation>
    <scope>NUCLEOTIDE SEQUENCE</scope>
</reference>
<keyword evidence="5" id="KW-0539">Nucleus</keyword>
<dbReference type="GO" id="GO:0005634">
    <property type="term" value="C:nucleus"/>
    <property type="evidence" value="ECO:0007669"/>
    <property type="project" value="UniProtKB-SubCell"/>
</dbReference>
<dbReference type="PANTHER" id="PTHR48019">
    <property type="entry name" value="SERUM RESPONSE FACTOR HOMOLOG"/>
    <property type="match status" value="1"/>
</dbReference>
<dbReference type="InterPro" id="IPR002100">
    <property type="entry name" value="TF_MADSbox"/>
</dbReference>
<dbReference type="InterPro" id="IPR033896">
    <property type="entry name" value="MEF2-like_N"/>
</dbReference>
<keyword evidence="2" id="KW-0805">Transcription regulation</keyword>
<feature type="coiled-coil region" evidence="6">
    <location>
        <begin position="285"/>
        <end position="312"/>
    </location>
</feature>
<dbReference type="SMART" id="SM00432">
    <property type="entry name" value="MADS"/>
    <property type="match status" value="3"/>
</dbReference>
<dbReference type="GO" id="GO:0045944">
    <property type="term" value="P:positive regulation of transcription by RNA polymerase II"/>
    <property type="evidence" value="ECO:0007669"/>
    <property type="project" value="InterPro"/>
</dbReference>
<evidence type="ECO:0000313" key="10">
    <source>
        <dbReference type="EMBL" id="BBG95856.1"/>
    </source>
</evidence>
<dbReference type="SUPFAM" id="SSF55455">
    <property type="entry name" value="SRF-like"/>
    <property type="match status" value="3"/>
</dbReference>
<keyword evidence="6" id="KW-0175">Coiled coil</keyword>
<dbReference type="CDD" id="cd00265">
    <property type="entry name" value="MADS_MEF2_like"/>
    <property type="match status" value="2"/>
</dbReference>
<dbReference type="Pfam" id="PF01486">
    <property type="entry name" value="K-box"/>
    <property type="match status" value="3"/>
</dbReference>
<evidence type="ECO:0000256" key="5">
    <source>
        <dbReference type="ARBA" id="ARBA00023242"/>
    </source>
</evidence>
<dbReference type="PRINTS" id="PR00404">
    <property type="entry name" value="MADSDOMAIN"/>
</dbReference>